<dbReference type="Proteomes" id="UP001168216">
    <property type="component" value="Unassembled WGS sequence"/>
</dbReference>
<proteinExistence type="predicted"/>
<dbReference type="RefSeq" id="WP_290022694.1">
    <property type="nucleotide sequence ID" value="NZ_JAOPLV010000010.1"/>
</dbReference>
<evidence type="ECO:0000313" key="2">
    <source>
        <dbReference type="Proteomes" id="UP001168216"/>
    </source>
</evidence>
<gene>
    <name evidence="1" type="ORF">OB959_18175</name>
</gene>
<protein>
    <recommendedName>
        <fullName evidence="3">Phage protein</fullName>
    </recommendedName>
</protein>
<accession>A0AAW7I329</accession>
<comment type="caution">
    <text evidence="1">The sequence shown here is derived from an EMBL/GenBank/DDBJ whole genome shotgun (WGS) entry which is preliminary data.</text>
</comment>
<organism evidence="1 2">
    <name type="scientific">Aeromonas bestiarum</name>
    <dbReference type="NCBI Taxonomy" id="105751"/>
    <lineage>
        <taxon>Bacteria</taxon>
        <taxon>Pseudomonadati</taxon>
        <taxon>Pseudomonadota</taxon>
        <taxon>Gammaproteobacteria</taxon>
        <taxon>Aeromonadales</taxon>
        <taxon>Aeromonadaceae</taxon>
        <taxon>Aeromonas</taxon>
    </lineage>
</organism>
<dbReference type="EMBL" id="JAOPLV010000010">
    <property type="protein sequence ID" value="MDM5141700.1"/>
    <property type="molecule type" value="Genomic_DNA"/>
</dbReference>
<evidence type="ECO:0008006" key="3">
    <source>
        <dbReference type="Google" id="ProtNLM"/>
    </source>
</evidence>
<sequence>MKNYHSFAYANGQIGFGDETPDYALPIYCVVGAEPAEVKRLKENVGVLARHAYDNKTLLVPGIPEAADMNAAYEALIKFNCRVKHYMESV</sequence>
<name>A0AAW7I329_9GAMM</name>
<reference evidence="1" key="1">
    <citation type="submission" date="2023-08" db="EMBL/GenBank/DDBJ databases">
        <title>WGS of Aeromonas isolates.</title>
        <authorList>
            <person name="Lee H."/>
        </authorList>
    </citation>
    <scope>NUCLEOTIDE SEQUENCE</scope>
    <source>
        <strain evidence="1">SL22</strain>
    </source>
</reference>
<dbReference type="AlphaFoldDB" id="A0AAW7I329"/>
<evidence type="ECO:0000313" key="1">
    <source>
        <dbReference type="EMBL" id="MDM5141700.1"/>
    </source>
</evidence>